<proteinExistence type="predicted"/>
<evidence type="ECO:0000313" key="2">
    <source>
        <dbReference type="Proteomes" id="UP000247078"/>
    </source>
</evidence>
<name>A0A855Y249_9BACL</name>
<dbReference type="EMBL" id="QGTZ01000004">
    <property type="protein sequence ID" value="PWW42249.1"/>
    <property type="molecule type" value="Genomic_DNA"/>
</dbReference>
<organism evidence="1 2">
    <name type="scientific">Paenibacillus pabuli</name>
    <dbReference type="NCBI Taxonomy" id="1472"/>
    <lineage>
        <taxon>Bacteria</taxon>
        <taxon>Bacillati</taxon>
        <taxon>Bacillota</taxon>
        <taxon>Bacilli</taxon>
        <taxon>Bacillales</taxon>
        <taxon>Paenibacillaceae</taxon>
        <taxon>Paenibacillus</taxon>
    </lineage>
</organism>
<dbReference type="AlphaFoldDB" id="A0A855Y249"/>
<protein>
    <submittedName>
        <fullName evidence="1">Uncharacterized protein</fullName>
    </submittedName>
</protein>
<evidence type="ECO:0000313" key="1">
    <source>
        <dbReference type="EMBL" id="PWW42249.1"/>
    </source>
</evidence>
<sequence>MSSQELDRGTDAIIKQAIIHMYNSLLRFVIFNNYRGESYKEI</sequence>
<dbReference type="Proteomes" id="UP000247078">
    <property type="component" value="Unassembled WGS sequence"/>
</dbReference>
<reference evidence="1 2" key="1">
    <citation type="submission" date="2018-05" db="EMBL/GenBank/DDBJ databases">
        <title>Freshwater and sediment microbial communities from various areas in North America, analyzing microbe dynamics in response to fracking.</title>
        <authorList>
            <person name="Lamendella R."/>
        </authorList>
    </citation>
    <scope>NUCLEOTIDE SEQUENCE [LARGE SCALE GENOMIC DNA]</scope>
    <source>
        <strain evidence="1 2">DB-3</strain>
    </source>
</reference>
<gene>
    <name evidence="1" type="ORF">DET56_104307</name>
</gene>
<accession>A0A855Y249</accession>
<comment type="caution">
    <text evidence="1">The sequence shown here is derived from an EMBL/GenBank/DDBJ whole genome shotgun (WGS) entry which is preliminary data.</text>
</comment>